<evidence type="ECO:0000313" key="1">
    <source>
        <dbReference type="EMBL" id="UYV97540.1"/>
    </source>
</evidence>
<gene>
    <name evidence="1" type="ORF">NL394_21350</name>
</gene>
<dbReference type="EMBL" id="CP101185">
    <property type="protein sequence ID" value="UYV97540.1"/>
    <property type="molecule type" value="Genomic_DNA"/>
</dbReference>
<evidence type="ECO:0000313" key="2">
    <source>
        <dbReference type="Proteomes" id="UP001163293"/>
    </source>
</evidence>
<keyword evidence="2" id="KW-1185">Reference proteome</keyword>
<proteinExistence type="predicted"/>
<dbReference type="Proteomes" id="UP001163293">
    <property type="component" value="Chromosome"/>
</dbReference>
<dbReference type="RefSeq" id="WP_062098660.1">
    <property type="nucleotide sequence ID" value="NZ_CP043010.1"/>
</dbReference>
<accession>A0AAX3EHU3</accession>
<protein>
    <submittedName>
        <fullName evidence="1">Uncharacterized protein</fullName>
    </submittedName>
</protein>
<name>A0AAX3EHU3_PAEUR</name>
<reference evidence="1" key="1">
    <citation type="submission" date="2022-07" db="EMBL/GenBank/DDBJ databases">
        <authorList>
            <person name="Wu T."/>
        </authorList>
    </citation>
    <scope>NUCLEOTIDE SEQUENCE</scope>
    <source>
        <strain evidence="1">SD-1</strain>
    </source>
</reference>
<dbReference type="AlphaFoldDB" id="A0AAX3EHU3"/>
<organism evidence="1 2">
    <name type="scientific">Paenarthrobacter ureafaciens</name>
    <dbReference type="NCBI Taxonomy" id="37931"/>
    <lineage>
        <taxon>Bacteria</taxon>
        <taxon>Bacillati</taxon>
        <taxon>Actinomycetota</taxon>
        <taxon>Actinomycetes</taxon>
        <taxon>Micrococcales</taxon>
        <taxon>Micrococcaceae</taxon>
        <taxon>Paenarthrobacter</taxon>
    </lineage>
</organism>
<sequence length="72" mass="8108">MITANFAPVIRVAAEDPQLLAERLEAAERQAQGWAIREGRCGILVTRHTPTAFTVELHEEVPYGTTRERDFT</sequence>